<evidence type="ECO:0000256" key="3">
    <source>
        <dbReference type="ARBA" id="ARBA00022750"/>
    </source>
</evidence>
<evidence type="ECO:0000256" key="2">
    <source>
        <dbReference type="ARBA" id="ARBA00022670"/>
    </source>
</evidence>
<dbReference type="GO" id="GO:0004190">
    <property type="term" value="F:aspartic-type endopeptidase activity"/>
    <property type="evidence" value="ECO:0007669"/>
    <property type="project" value="UniProtKB-KW"/>
</dbReference>
<dbReference type="PANTHER" id="PTHR47966">
    <property type="entry name" value="BETA-SITE APP-CLEAVING ENZYME, ISOFORM A-RELATED"/>
    <property type="match status" value="1"/>
</dbReference>
<dbReference type="InterPro" id="IPR034163">
    <property type="entry name" value="Aspergillopepsin-like_cat_dom"/>
</dbReference>
<proteinExistence type="inferred from homology"/>
<dbReference type="PROSITE" id="PS00141">
    <property type="entry name" value="ASP_PROTEASE"/>
    <property type="match status" value="1"/>
</dbReference>
<dbReference type="InterPro" id="IPR033121">
    <property type="entry name" value="PEPTIDASE_A1"/>
</dbReference>
<dbReference type="InterPro" id="IPR021109">
    <property type="entry name" value="Peptidase_aspartic_dom_sf"/>
</dbReference>
<dbReference type="CDD" id="cd06097">
    <property type="entry name" value="Aspergillopepsin_like"/>
    <property type="match status" value="1"/>
</dbReference>
<feature type="chain" id="PRO_5034801152" description="Peptidase A1 domain-containing protein" evidence="7">
    <location>
        <begin position="20"/>
        <end position="432"/>
    </location>
</feature>
<evidence type="ECO:0000256" key="4">
    <source>
        <dbReference type="ARBA" id="ARBA00022801"/>
    </source>
</evidence>
<dbReference type="AlphaFoldDB" id="A0A8H4V873"/>
<evidence type="ECO:0000256" key="6">
    <source>
        <dbReference type="RuleBase" id="RU000454"/>
    </source>
</evidence>
<sequence length="432" mass="47481">MRVTLAVIALACLADCADPTPRAGSSSKKGGKRFTLTQIHNEKFKGHDTPASFLRAHLKYGHALPPQLSRALEENPSLKLRFQAQAPYTNGSQKGKVQASVPPKYDSEYSIPVQIGTPPQTIPLNLDTGSADLWTFSSDTYPGVINGQTLYHPENSSTSRLLRGESWQVKYGDGAGASGIVYKDRVQVGETYVLDQGVQAAITVSPEIAKDSFTSGILGMANSRVNTARKMQQRTYIDNIKDSLEEPLFTANLRNRRPGNFNFGYIDESEYTGNLQYAAVNRYSAFWEVTVSGYQIGHSKSPNRSSFSAIVDTGTSLLLLPADIVQDYYRHVPGASMDSRLGIMTFPCNVRPPDFTFNIGPHRGRIPGAYINYGRVNDRYCHGGIQTAQGIPFAVLGDVALKSQFVVFNYERGLVGFANKKLDDERGDPRGY</sequence>
<keyword evidence="3 6" id="KW-0064">Aspartyl protease</keyword>
<dbReference type="GO" id="GO:0006508">
    <property type="term" value="P:proteolysis"/>
    <property type="evidence" value="ECO:0007669"/>
    <property type="project" value="UniProtKB-KW"/>
</dbReference>
<feature type="domain" description="Peptidase A1" evidence="8">
    <location>
        <begin position="109"/>
        <end position="418"/>
    </location>
</feature>
<keyword evidence="10" id="KW-1185">Reference proteome</keyword>
<dbReference type="PROSITE" id="PS51767">
    <property type="entry name" value="PEPTIDASE_A1"/>
    <property type="match status" value="1"/>
</dbReference>
<keyword evidence="2 6" id="KW-0645">Protease</keyword>
<dbReference type="OrthoDB" id="2747330at2759"/>
<dbReference type="Proteomes" id="UP000557566">
    <property type="component" value="Unassembled WGS sequence"/>
</dbReference>
<dbReference type="PANTHER" id="PTHR47966:SF2">
    <property type="entry name" value="ASPERGILLOPEPSIN-1-RELATED"/>
    <property type="match status" value="1"/>
</dbReference>
<evidence type="ECO:0000256" key="5">
    <source>
        <dbReference type="PIRSR" id="PIRSR601461-1"/>
    </source>
</evidence>
<dbReference type="InterPro" id="IPR001969">
    <property type="entry name" value="Aspartic_peptidase_AS"/>
</dbReference>
<evidence type="ECO:0000256" key="1">
    <source>
        <dbReference type="ARBA" id="ARBA00007447"/>
    </source>
</evidence>
<dbReference type="SUPFAM" id="SSF50630">
    <property type="entry name" value="Acid proteases"/>
    <property type="match status" value="1"/>
</dbReference>
<dbReference type="PRINTS" id="PR00792">
    <property type="entry name" value="PEPSIN"/>
</dbReference>
<keyword evidence="4 6" id="KW-0378">Hydrolase</keyword>
<gene>
    <name evidence="9" type="ORF">G6O67_003319</name>
</gene>
<feature type="active site" evidence="5">
    <location>
        <position position="312"/>
    </location>
</feature>
<dbReference type="InterPro" id="IPR001461">
    <property type="entry name" value="Aspartic_peptidase_A1"/>
</dbReference>
<dbReference type="Pfam" id="PF00026">
    <property type="entry name" value="Asp"/>
    <property type="match status" value="1"/>
</dbReference>
<comment type="similarity">
    <text evidence="1 6">Belongs to the peptidase A1 family.</text>
</comment>
<evidence type="ECO:0000256" key="7">
    <source>
        <dbReference type="SAM" id="SignalP"/>
    </source>
</evidence>
<reference evidence="9 10" key="1">
    <citation type="journal article" date="2020" name="Genome Biol. Evol.">
        <title>A new high-quality draft genome assembly of the Chinese cordyceps Ophiocordyceps sinensis.</title>
        <authorList>
            <person name="Shu R."/>
            <person name="Zhang J."/>
            <person name="Meng Q."/>
            <person name="Zhang H."/>
            <person name="Zhou G."/>
            <person name="Li M."/>
            <person name="Wu P."/>
            <person name="Zhao Y."/>
            <person name="Chen C."/>
            <person name="Qin Q."/>
        </authorList>
    </citation>
    <scope>NUCLEOTIDE SEQUENCE [LARGE SCALE GENOMIC DNA]</scope>
    <source>
        <strain evidence="9 10">IOZ07</strain>
    </source>
</reference>
<evidence type="ECO:0000313" key="10">
    <source>
        <dbReference type="Proteomes" id="UP000557566"/>
    </source>
</evidence>
<accession>A0A8H4V873</accession>
<feature type="active site" evidence="5">
    <location>
        <position position="127"/>
    </location>
</feature>
<dbReference type="EMBL" id="JAAVMX010000003">
    <property type="protein sequence ID" value="KAF4511534.1"/>
    <property type="molecule type" value="Genomic_DNA"/>
</dbReference>
<organism evidence="9 10">
    <name type="scientific">Ophiocordyceps sinensis</name>
    <dbReference type="NCBI Taxonomy" id="72228"/>
    <lineage>
        <taxon>Eukaryota</taxon>
        <taxon>Fungi</taxon>
        <taxon>Dikarya</taxon>
        <taxon>Ascomycota</taxon>
        <taxon>Pezizomycotina</taxon>
        <taxon>Sordariomycetes</taxon>
        <taxon>Hypocreomycetidae</taxon>
        <taxon>Hypocreales</taxon>
        <taxon>Ophiocordycipitaceae</taxon>
        <taxon>Ophiocordyceps</taxon>
    </lineage>
</organism>
<name>A0A8H4V873_9HYPO</name>
<evidence type="ECO:0000313" key="9">
    <source>
        <dbReference type="EMBL" id="KAF4511534.1"/>
    </source>
</evidence>
<evidence type="ECO:0000259" key="8">
    <source>
        <dbReference type="PROSITE" id="PS51767"/>
    </source>
</evidence>
<protein>
    <recommendedName>
        <fullName evidence="8">Peptidase A1 domain-containing protein</fullName>
    </recommendedName>
</protein>
<keyword evidence="7" id="KW-0732">Signal</keyword>
<feature type="signal peptide" evidence="7">
    <location>
        <begin position="1"/>
        <end position="19"/>
    </location>
</feature>
<comment type="caution">
    <text evidence="9">The sequence shown here is derived from an EMBL/GenBank/DDBJ whole genome shotgun (WGS) entry which is preliminary data.</text>
</comment>
<dbReference type="Gene3D" id="2.40.70.10">
    <property type="entry name" value="Acid Proteases"/>
    <property type="match status" value="2"/>
</dbReference>